<gene>
    <name evidence="3 4" type="primary">LOC106160842</name>
</gene>
<reference evidence="3" key="1">
    <citation type="submission" date="2023-09" db="UniProtKB">
        <authorList>
            <consortium name="RefSeq"/>
        </authorList>
    </citation>
    <scope>IDENTIFICATION</scope>
    <source>
        <tissue evidence="3 4">Gonads</tissue>
    </source>
</reference>
<dbReference type="InterPro" id="IPR050656">
    <property type="entry name" value="PINX1"/>
</dbReference>
<feature type="compositionally biased region" description="Basic and acidic residues" evidence="1">
    <location>
        <begin position="207"/>
        <end position="216"/>
    </location>
</feature>
<proteinExistence type="predicted"/>
<dbReference type="AlphaFoldDB" id="A0A1S3I5F4"/>
<dbReference type="STRING" id="7574.A0A1S3I5F4"/>
<feature type="compositionally biased region" description="Acidic residues" evidence="1">
    <location>
        <begin position="239"/>
        <end position="252"/>
    </location>
</feature>
<protein>
    <submittedName>
        <fullName evidence="3 4">G patch domain-containing protein 4</fullName>
    </submittedName>
</protein>
<dbReference type="OrthoDB" id="10019757at2759"/>
<evidence type="ECO:0000313" key="4">
    <source>
        <dbReference type="RefSeq" id="XP_013393062.1"/>
    </source>
</evidence>
<feature type="compositionally biased region" description="Basic residues" evidence="1">
    <location>
        <begin position="197"/>
        <end position="206"/>
    </location>
</feature>
<accession>A0A1S3I5F4</accession>
<dbReference type="GO" id="GO:0005730">
    <property type="term" value="C:nucleolus"/>
    <property type="evidence" value="ECO:0007669"/>
    <property type="project" value="TreeGrafter"/>
</dbReference>
<dbReference type="GeneID" id="106160842"/>
<dbReference type="PANTHER" id="PTHR23149:SF9">
    <property type="entry name" value="G PATCH DOMAIN-CONTAINING PROTEIN 4"/>
    <property type="match status" value="1"/>
</dbReference>
<evidence type="ECO:0000256" key="1">
    <source>
        <dbReference type="SAM" id="MobiDB-lite"/>
    </source>
</evidence>
<feature type="compositionally biased region" description="Basic residues" evidence="1">
    <location>
        <begin position="313"/>
        <end position="324"/>
    </location>
</feature>
<organism evidence="3">
    <name type="scientific">Lingula anatina</name>
    <name type="common">Brachiopod</name>
    <name type="synonym">Lingula unguis</name>
    <dbReference type="NCBI Taxonomy" id="7574"/>
    <lineage>
        <taxon>Eukaryota</taxon>
        <taxon>Metazoa</taxon>
        <taxon>Spiralia</taxon>
        <taxon>Lophotrochozoa</taxon>
        <taxon>Brachiopoda</taxon>
        <taxon>Linguliformea</taxon>
        <taxon>Lingulata</taxon>
        <taxon>Lingulida</taxon>
        <taxon>Linguloidea</taxon>
        <taxon>Lingulidae</taxon>
        <taxon>Lingula</taxon>
    </lineage>
</organism>
<evidence type="ECO:0000313" key="3">
    <source>
        <dbReference type="RefSeq" id="XP_013393061.1"/>
    </source>
</evidence>
<dbReference type="RefSeq" id="XP_013393062.1">
    <property type="nucleotide sequence ID" value="XM_013537608.1"/>
</dbReference>
<feature type="compositionally biased region" description="Acidic residues" evidence="1">
    <location>
        <begin position="298"/>
        <end position="308"/>
    </location>
</feature>
<name>A0A1S3I5F4_LINAN</name>
<feature type="region of interest" description="Disordered" evidence="1">
    <location>
        <begin position="272"/>
        <end position="324"/>
    </location>
</feature>
<feature type="region of interest" description="Disordered" evidence="1">
    <location>
        <begin position="130"/>
        <end position="253"/>
    </location>
</feature>
<sequence length="324" mass="36372">MKEAIKVKIKNDTAGVGHDPGKEFTLHWWDHAFNKAAGNINVKVTEEGVDVSKDESNQKNGKTMFNKDMLYGRFVKGATLENNEDGVSQEVKHGDSSDSEEEEEPASVSQLSDEELFKKCGGLTAHKAARHGFKLNGKLLRIQRQESDLPTSDDSVAREEKCEKKTKKKAKKNKEETMLQSETEALDKTAGDNSQKKSSKKAKKRKLSETNVHEVTDEIENQNDSSSSKKSKKKKEKEENIDSPEIALEENTIDVSAVADIDTKLTDCELNTQVNAEKESKKKKKKSKKCKDGIDALVETEMECPETETEVKSKKKKKKKSKHR</sequence>
<feature type="region of interest" description="Disordered" evidence="1">
    <location>
        <begin position="81"/>
        <end position="113"/>
    </location>
</feature>
<dbReference type="KEGG" id="lak:106160842"/>
<dbReference type="RefSeq" id="XP_013393061.1">
    <property type="nucleotide sequence ID" value="XM_013537607.2"/>
</dbReference>
<evidence type="ECO:0000313" key="2">
    <source>
        <dbReference type="Proteomes" id="UP000085678"/>
    </source>
</evidence>
<dbReference type="PANTHER" id="PTHR23149">
    <property type="entry name" value="G PATCH DOMAIN CONTAINING PROTEIN"/>
    <property type="match status" value="1"/>
</dbReference>
<keyword evidence="2" id="KW-1185">Reference proteome</keyword>
<dbReference type="Proteomes" id="UP000085678">
    <property type="component" value="Unplaced"/>
</dbReference>